<keyword evidence="1" id="KW-0175">Coiled coil</keyword>
<feature type="coiled-coil region" evidence="1">
    <location>
        <begin position="83"/>
        <end position="110"/>
    </location>
</feature>
<evidence type="ECO:0000313" key="3">
    <source>
        <dbReference type="EMBL" id="MBK1834486.1"/>
    </source>
</evidence>
<dbReference type="AlphaFoldDB" id="A0A934RU14"/>
<dbReference type="Proteomes" id="UP000604083">
    <property type="component" value="Unassembled WGS sequence"/>
</dbReference>
<protein>
    <submittedName>
        <fullName evidence="3">Uncharacterized protein</fullName>
    </submittedName>
</protein>
<organism evidence="3 4">
    <name type="scientific">Roseibacillus ishigakijimensis</name>
    <dbReference type="NCBI Taxonomy" id="454146"/>
    <lineage>
        <taxon>Bacteria</taxon>
        <taxon>Pseudomonadati</taxon>
        <taxon>Verrucomicrobiota</taxon>
        <taxon>Verrucomicrobiia</taxon>
        <taxon>Verrucomicrobiales</taxon>
        <taxon>Verrucomicrobiaceae</taxon>
        <taxon>Roseibacillus</taxon>
    </lineage>
</organism>
<gene>
    <name evidence="3" type="ORF">JIN78_10480</name>
</gene>
<comment type="caution">
    <text evidence="3">The sequence shown here is derived from an EMBL/GenBank/DDBJ whole genome shotgun (WGS) entry which is preliminary data.</text>
</comment>
<evidence type="ECO:0000256" key="2">
    <source>
        <dbReference type="SAM" id="MobiDB-lite"/>
    </source>
</evidence>
<feature type="region of interest" description="Disordered" evidence="2">
    <location>
        <begin position="24"/>
        <end position="74"/>
    </location>
</feature>
<name>A0A934RU14_9BACT</name>
<keyword evidence="4" id="KW-1185">Reference proteome</keyword>
<evidence type="ECO:0000313" key="4">
    <source>
        <dbReference type="Proteomes" id="UP000604083"/>
    </source>
</evidence>
<sequence length="327" mass="35921">MKKKLIMGAGLLGVAVALFVWGPRPQKPDSEAVERESKSDFAESDALPGFKSRRDRSVPPLSPEDLEGRPSVLSGEPVVIREGERFEDLAAEEKARIAQQQEEIAGLIARQQNEAFEDQLAFWTGDLNLTLEQVAALRAAFAEVQGAIASGDLQAHGQLALLLQGEGLADFLGEVLTPAQKDLLASSAQRRLEADANAAVASEMNQVNQLLNLKPQQKERMEEILYEQKLAAQAGGATARSEEEQIAQAEALRNEMANAAPGENPLEAMLKARFEQIRESQLEQLAEVLTAEQLEIYRQSLEAREDLSPFAESLKAYAQDPVLRRRK</sequence>
<accession>A0A934RU14</accession>
<reference evidence="3" key="1">
    <citation type="submission" date="2021-01" db="EMBL/GenBank/DDBJ databases">
        <title>Modified the classification status of verrucomicrobia.</title>
        <authorList>
            <person name="Feng X."/>
        </authorList>
    </citation>
    <scope>NUCLEOTIDE SEQUENCE</scope>
    <source>
        <strain evidence="3">KCTC 12986</strain>
    </source>
</reference>
<dbReference type="RefSeq" id="WP_200391922.1">
    <property type="nucleotide sequence ID" value="NZ_JAENIO010000025.1"/>
</dbReference>
<feature type="compositionally biased region" description="Basic and acidic residues" evidence="2">
    <location>
        <begin position="26"/>
        <end position="41"/>
    </location>
</feature>
<proteinExistence type="predicted"/>
<dbReference type="EMBL" id="JAENIO010000025">
    <property type="protein sequence ID" value="MBK1834486.1"/>
    <property type="molecule type" value="Genomic_DNA"/>
</dbReference>
<evidence type="ECO:0000256" key="1">
    <source>
        <dbReference type="SAM" id="Coils"/>
    </source>
</evidence>